<feature type="region of interest" description="Disordered" evidence="10">
    <location>
        <begin position="570"/>
        <end position="610"/>
    </location>
</feature>
<feature type="region of interest" description="Disordered" evidence="10">
    <location>
        <begin position="1012"/>
        <end position="1036"/>
    </location>
</feature>
<sequence>MARCYMVLRIVFVLVLIASFIGIVYISKPITEDELLGDKIRKASKRHQNSDDHEIWMQEIDLLVKQYQTKKEPDLNNPFEPVHDVEFKIENWDFPTEFTPEKTETSVPPVKERRKAHYKQNDHVEMKPSESVNGFLNVHFWGSFCGSRIEDLKRNIHFPYYPSEVSSLTKFYIQRYETGYGQRIFGYLHPPESGEFTFAVSCDDNCEVWLSSSDNPNHMKLIASVGTFKDPANTKIADFQAYPSQISKPILLNKNNKYYVEVLHKQGAYKDHVLLTWLAPTWDHIRTINASYISSYIDVKEQIHDVNDYRYLIPVTKACQGLEDLDVTNSIYYYNRTHNSFTMYDYREDFFKLKSVDMSDFTNLLPRIHYNPTYVLDFMPKRYEGVKLMHESSIYPSDYTELTHMTRYTNCKTPRQTDSHYHYLEGFELRDEDEGYGTDLARDNYNDDYIAVRKKVSLKRLKSKEGSFDLRKMKAKAKHHIGKKGTGKSGSVQFNRNEKIHFNSRKLMAFIDTQTNQNSGPLYNKRDSMKGTDFGYNKEDVKDIMRKMKHAKASLGQGLGLAVNPMQYQYQSRGRSPSDVGPPRRQDSYTKNRVAQVRRPGNPYGSQSYQNDGRYGLYYGGRSRRHRAKKPTVYKTKIFFKDGKLTDSNGQKLNLTVGDKAILIHYYPLFGTATYYLATPTIRRSMWKYKTFLSKCRTEGNLPLFSGVAVGVVNEYMKAVKKKHKSKYKLKRIVNVEENHDVLRGDRYLIEIELSVENEASTRRLSTYIYRDAVKNKLYRPSGFVWNPKATVHVIVPVKNQGRWVQHFIDNMEQVYLETQDVNLNVIIADFNSSDIDIKKSFERSRLKRYNFLNLDGPFERAFGLQAGADLVKNEDDIIFTCDLHLDIPPILIDTIRKHTIKKRLSFAPMVHRLSCGYTPDLPYGLWETEGYGLFSITKHDFDRIGGMNTKEFKTKWGGEDWEFLDRALGHGLEVERLRVPNFFHHYHSRKKMWQASTSSSKSTTIVPQSAYYDSRDSSSNTVVKTTSTTPNPFPE</sequence>
<dbReference type="Gene3D" id="2.60.120.1560">
    <property type="match status" value="1"/>
</dbReference>
<keyword evidence="8 9" id="KW-0472">Membrane</keyword>
<dbReference type="OrthoDB" id="5971499at2759"/>
<evidence type="ECO:0000256" key="6">
    <source>
        <dbReference type="ARBA" id="ARBA00022989"/>
    </source>
</evidence>
<evidence type="ECO:0000256" key="2">
    <source>
        <dbReference type="ARBA" id="ARBA00009239"/>
    </source>
</evidence>
<dbReference type="EC" id="2.4.1.244" evidence="9"/>
<comment type="catalytic activity">
    <reaction evidence="9">
        <text>an N-acetyl-beta-D-glucosaminyl derivative + UDP-N-acetyl-alpha-D-galactosamine = an N-acetyl-beta-D-galactosaminyl-(1-&gt;4)-N-acetyl-beta-D-glucosaminyl derivative + UDP + H(+)</text>
        <dbReference type="Rhea" id="RHEA:20493"/>
        <dbReference type="ChEBI" id="CHEBI:15378"/>
        <dbReference type="ChEBI" id="CHEBI:58223"/>
        <dbReference type="ChEBI" id="CHEBI:61631"/>
        <dbReference type="ChEBI" id="CHEBI:67138"/>
        <dbReference type="ChEBI" id="CHEBI:138027"/>
        <dbReference type="EC" id="2.4.1.244"/>
    </reaction>
</comment>
<evidence type="ECO:0000256" key="5">
    <source>
        <dbReference type="ARBA" id="ARBA00022968"/>
    </source>
</evidence>
<dbReference type="GO" id="GO:0033842">
    <property type="term" value="F:N-acetyl-beta-glucosaminyl-derivative 4-beta-N-acetylgalactosaminyltransferase activity"/>
    <property type="evidence" value="ECO:0007669"/>
    <property type="project" value="UniProtKB-EC"/>
</dbReference>
<keyword evidence="3 9" id="KW-0808">Transferase</keyword>
<accession>A0A7M5TWH3</accession>
<dbReference type="SUPFAM" id="SSF53448">
    <property type="entry name" value="Nucleotide-diphospho-sugar transferases"/>
    <property type="match status" value="1"/>
</dbReference>
<evidence type="ECO:0000313" key="12">
    <source>
        <dbReference type="EnsemblMetazoa" id="CLYHEMP002817.1"/>
    </source>
</evidence>
<feature type="compositionally biased region" description="Low complexity" evidence="10">
    <location>
        <begin position="1018"/>
        <end position="1036"/>
    </location>
</feature>
<dbReference type="Proteomes" id="UP000594262">
    <property type="component" value="Unplaced"/>
</dbReference>
<evidence type="ECO:0000256" key="4">
    <source>
        <dbReference type="ARBA" id="ARBA00022692"/>
    </source>
</evidence>
<evidence type="ECO:0000256" key="1">
    <source>
        <dbReference type="ARBA" id="ARBA00004447"/>
    </source>
</evidence>
<dbReference type="SUPFAM" id="SSF56988">
    <property type="entry name" value="Anthrax protective antigen"/>
    <property type="match status" value="1"/>
</dbReference>
<evidence type="ECO:0000256" key="7">
    <source>
        <dbReference type="ARBA" id="ARBA00023034"/>
    </source>
</evidence>
<dbReference type="InterPro" id="IPR029044">
    <property type="entry name" value="Nucleotide-diphossugar_trans"/>
</dbReference>
<dbReference type="Pfam" id="PF07691">
    <property type="entry name" value="PA14"/>
    <property type="match status" value="1"/>
</dbReference>
<dbReference type="EnsemblMetazoa" id="CLYHEMT002817.1">
    <property type="protein sequence ID" value="CLYHEMP002817.1"/>
    <property type="gene ID" value="CLYHEMG002817"/>
</dbReference>
<dbReference type="InterPro" id="IPR051227">
    <property type="entry name" value="CS_glycosyltransferase"/>
</dbReference>
<dbReference type="InterPro" id="IPR037524">
    <property type="entry name" value="PA14/GLEYA"/>
</dbReference>
<dbReference type="PROSITE" id="PS51820">
    <property type="entry name" value="PA14"/>
    <property type="match status" value="1"/>
</dbReference>
<name>A0A7M5TWH3_9CNID</name>
<dbReference type="InterPro" id="IPR011658">
    <property type="entry name" value="PA14_dom"/>
</dbReference>
<evidence type="ECO:0000256" key="9">
    <source>
        <dbReference type="RuleBase" id="RU364016"/>
    </source>
</evidence>
<evidence type="ECO:0000259" key="11">
    <source>
        <dbReference type="PROSITE" id="PS51820"/>
    </source>
</evidence>
<comment type="similarity">
    <text evidence="2 9">Belongs to the chondroitin N-acetylgalactosaminyltransferase family.</text>
</comment>
<evidence type="ECO:0000256" key="10">
    <source>
        <dbReference type="SAM" id="MobiDB-lite"/>
    </source>
</evidence>
<evidence type="ECO:0000313" key="13">
    <source>
        <dbReference type="Proteomes" id="UP000594262"/>
    </source>
</evidence>
<dbReference type="SMART" id="SM00758">
    <property type="entry name" value="PA14"/>
    <property type="match status" value="1"/>
</dbReference>
<reference evidence="12" key="1">
    <citation type="submission" date="2021-01" db="UniProtKB">
        <authorList>
            <consortium name="EnsemblMetazoa"/>
        </authorList>
    </citation>
    <scope>IDENTIFICATION</scope>
</reference>
<organism evidence="12 13">
    <name type="scientific">Clytia hemisphaerica</name>
    <dbReference type="NCBI Taxonomy" id="252671"/>
    <lineage>
        <taxon>Eukaryota</taxon>
        <taxon>Metazoa</taxon>
        <taxon>Cnidaria</taxon>
        <taxon>Hydrozoa</taxon>
        <taxon>Hydroidolina</taxon>
        <taxon>Leptothecata</taxon>
        <taxon>Obeliida</taxon>
        <taxon>Clytiidae</taxon>
        <taxon>Clytia</taxon>
    </lineage>
</organism>
<comment type="function">
    <text evidence="9">Transfers N-acetylgalactosamine (GalNAc) from UDP-GalNAc to N-acetylglucosamine-beta-benzyl with a beta-1,4-linkage to form N,N'-diacetyllactosediamine, GalNAc-beta-1,4-GlcNAc structures in N-linked glycans and probably O-linked glycans.</text>
</comment>
<dbReference type="RefSeq" id="XP_066930334.1">
    <property type="nucleotide sequence ID" value="XM_067074233.1"/>
</dbReference>
<feature type="domain" description="PA14" evidence="11">
    <location>
        <begin position="125"/>
        <end position="292"/>
    </location>
</feature>
<feature type="transmembrane region" description="Helical" evidence="9">
    <location>
        <begin position="7"/>
        <end position="26"/>
    </location>
</feature>
<protein>
    <recommendedName>
        <fullName evidence="9">Beta-1,4-N-acetylgalactosaminyltransferase</fullName>
        <ecNumber evidence="9">2.4.1.244</ecNumber>
    </recommendedName>
</protein>
<keyword evidence="4 9" id="KW-0812">Transmembrane</keyword>
<dbReference type="Gene3D" id="3.90.550.10">
    <property type="entry name" value="Spore Coat Polysaccharide Biosynthesis Protein SpsA, Chain A"/>
    <property type="match status" value="1"/>
</dbReference>
<dbReference type="AlphaFoldDB" id="A0A7M5TWH3"/>
<keyword evidence="13" id="KW-1185">Reference proteome</keyword>
<dbReference type="InterPro" id="IPR008428">
    <property type="entry name" value="Chond_GalNAc"/>
</dbReference>
<dbReference type="GO" id="GO:0032580">
    <property type="term" value="C:Golgi cisterna membrane"/>
    <property type="evidence" value="ECO:0007669"/>
    <property type="project" value="UniProtKB-SubCell"/>
</dbReference>
<dbReference type="PANTHER" id="PTHR12369:SF5">
    <property type="entry name" value="HEXOSYLTRANSFERASE"/>
    <property type="match status" value="1"/>
</dbReference>
<evidence type="ECO:0000256" key="8">
    <source>
        <dbReference type="ARBA" id="ARBA00023136"/>
    </source>
</evidence>
<comment type="subcellular location">
    <subcellularLocation>
        <location evidence="1 9">Golgi apparatus</location>
        <location evidence="1 9">Golgi stack membrane</location>
        <topology evidence="1 9">Single-pass type II membrane protein</topology>
    </subcellularLocation>
</comment>
<dbReference type="PANTHER" id="PTHR12369">
    <property type="entry name" value="CHONDROITIN SYNTHASE"/>
    <property type="match status" value="1"/>
</dbReference>
<keyword evidence="7 9" id="KW-0333">Golgi apparatus</keyword>
<evidence type="ECO:0000256" key="3">
    <source>
        <dbReference type="ARBA" id="ARBA00022679"/>
    </source>
</evidence>
<dbReference type="GeneID" id="136817902"/>
<keyword evidence="6 9" id="KW-1133">Transmembrane helix</keyword>
<dbReference type="Pfam" id="PF05679">
    <property type="entry name" value="CHGN"/>
    <property type="match status" value="1"/>
</dbReference>
<proteinExistence type="inferred from homology"/>
<keyword evidence="5 9" id="KW-0735">Signal-anchor</keyword>